<sequence length="386" mass="42333">MEQGRIAERQFTILVVMFIIGSSILLIPAAIAIHAKQDAWLSAIIGVVEGLAIIGLLHLVGKELPSPLLVESFKLLLGKWIGTLVSILFVLHAFFLTVFMIRYIGDFMATQIMPETPVEAIHIVFILLVILASRYGLETLARSAEVFLPWVLLFVIVLSLFVLPQLNGQNLLPVIKDGMSPVLKGTLPLLGIPFLELVLFLMLYPNVDGGRRRGRAFMIGGAIGGLLIIVITFMTIAVLGPYLTVRNIYPSFALTKQINIGQFLQRIEALLAITWFLTIFYKTTVCFHVSALGIAQVLKLKSYKTVVLPLGFLIVVYASIVYPNIVYGNQFAGMIWTPYASVPGLALPLILLAVIALRKKVRGRRGGKTESGKNAGDQGRANPNSL</sequence>
<dbReference type="RefSeq" id="WP_344915133.1">
    <property type="nucleotide sequence ID" value="NZ_BAAAYO010000014.1"/>
</dbReference>
<protein>
    <submittedName>
        <fullName evidence="10">Endospore germination permease</fullName>
    </submittedName>
</protein>
<keyword evidence="5 9" id="KW-0812">Transmembrane</keyword>
<evidence type="ECO:0000256" key="9">
    <source>
        <dbReference type="SAM" id="Phobius"/>
    </source>
</evidence>
<dbReference type="EMBL" id="JBHMAG010000013">
    <property type="protein sequence ID" value="MFB9753863.1"/>
    <property type="molecule type" value="Genomic_DNA"/>
</dbReference>
<keyword evidence="4" id="KW-0309">Germination</keyword>
<evidence type="ECO:0000256" key="5">
    <source>
        <dbReference type="ARBA" id="ARBA00022692"/>
    </source>
</evidence>
<dbReference type="Proteomes" id="UP001589619">
    <property type="component" value="Unassembled WGS sequence"/>
</dbReference>
<dbReference type="InterPro" id="IPR004761">
    <property type="entry name" value="Spore_GerAB"/>
</dbReference>
<reference evidence="10 11" key="1">
    <citation type="submission" date="2024-09" db="EMBL/GenBank/DDBJ databases">
        <authorList>
            <person name="Sun Q."/>
            <person name="Mori K."/>
        </authorList>
    </citation>
    <scope>NUCLEOTIDE SEQUENCE [LARGE SCALE GENOMIC DNA]</scope>
    <source>
        <strain evidence="10 11">JCM 12520</strain>
    </source>
</reference>
<evidence type="ECO:0000256" key="6">
    <source>
        <dbReference type="ARBA" id="ARBA00022989"/>
    </source>
</evidence>
<feature type="transmembrane region" description="Helical" evidence="9">
    <location>
        <begin position="80"/>
        <end position="104"/>
    </location>
</feature>
<comment type="caution">
    <text evidence="10">The sequence shown here is derived from an EMBL/GenBank/DDBJ whole genome shotgun (WGS) entry which is preliminary data.</text>
</comment>
<feature type="transmembrane region" description="Helical" evidence="9">
    <location>
        <begin position="12"/>
        <end position="33"/>
    </location>
</feature>
<evidence type="ECO:0000256" key="7">
    <source>
        <dbReference type="ARBA" id="ARBA00023136"/>
    </source>
</evidence>
<evidence type="ECO:0000256" key="1">
    <source>
        <dbReference type="ARBA" id="ARBA00004141"/>
    </source>
</evidence>
<feature type="transmembrane region" description="Helical" evidence="9">
    <location>
        <begin position="147"/>
        <end position="166"/>
    </location>
</feature>
<feature type="region of interest" description="Disordered" evidence="8">
    <location>
        <begin position="365"/>
        <end position="386"/>
    </location>
</feature>
<feature type="transmembrane region" description="Helical" evidence="9">
    <location>
        <begin position="306"/>
        <end position="327"/>
    </location>
</feature>
<feature type="transmembrane region" description="Helical" evidence="9">
    <location>
        <begin position="216"/>
        <end position="243"/>
    </location>
</feature>
<evidence type="ECO:0000313" key="10">
    <source>
        <dbReference type="EMBL" id="MFB9753863.1"/>
    </source>
</evidence>
<keyword evidence="3" id="KW-0813">Transport</keyword>
<feature type="transmembrane region" description="Helical" evidence="9">
    <location>
        <begin position="186"/>
        <end position="204"/>
    </location>
</feature>
<feature type="transmembrane region" description="Helical" evidence="9">
    <location>
        <begin position="39"/>
        <end position="60"/>
    </location>
</feature>
<gene>
    <name evidence="10" type="ORF">ACFFNY_20020</name>
</gene>
<name>A0ABV5W0M3_9BACL</name>
<dbReference type="Pfam" id="PF03845">
    <property type="entry name" value="Spore_permease"/>
    <property type="match status" value="1"/>
</dbReference>
<feature type="transmembrane region" description="Helical" evidence="9">
    <location>
        <begin position="339"/>
        <end position="357"/>
    </location>
</feature>
<dbReference type="PANTHER" id="PTHR34975:SF2">
    <property type="entry name" value="SPORE GERMINATION PROTEIN A2"/>
    <property type="match status" value="1"/>
</dbReference>
<proteinExistence type="inferred from homology"/>
<organism evidence="10 11">
    <name type="scientific">Paenibacillus hodogayensis</name>
    <dbReference type="NCBI Taxonomy" id="279208"/>
    <lineage>
        <taxon>Bacteria</taxon>
        <taxon>Bacillati</taxon>
        <taxon>Bacillota</taxon>
        <taxon>Bacilli</taxon>
        <taxon>Bacillales</taxon>
        <taxon>Paenibacillaceae</taxon>
        <taxon>Paenibacillus</taxon>
    </lineage>
</organism>
<evidence type="ECO:0000313" key="11">
    <source>
        <dbReference type="Proteomes" id="UP001589619"/>
    </source>
</evidence>
<evidence type="ECO:0000256" key="2">
    <source>
        <dbReference type="ARBA" id="ARBA00007998"/>
    </source>
</evidence>
<keyword evidence="11" id="KW-1185">Reference proteome</keyword>
<dbReference type="NCBIfam" id="TIGR00912">
    <property type="entry name" value="2A0309"/>
    <property type="match status" value="1"/>
</dbReference>
<comment type="subcellular location">
    <subcellularLocation>
        <location evidence="1">Membrane</location>
        <topology evidence="1">Multi-pass membrane protein</topology>
    </subcellularLocation>
</comment>
<keyword evidence="6 9" id="KW-1133">Transmembrane helix</keyword>
<evidence type="ECO:0000256" key="8">
    <source>
        <dbReference type="SAM" id="MobiDB-lite"/>
    </source>
</evidence>
<dbReference type="PANTHER" id="PTHR34975">
    <property type="entry name" value="SPORE GERMINATION PROTEIN A2"/>
    <property type="match status" value="1"/>
</dbReference>
<evidence type="ECO:0000256" key="4">
    <source>
        <dbReference type="ARBA" id="ARBA00022544"/>
    </source>
</evidence>
<evidence type="ECO:0000256" key="3">
    <source>
        <dbReference type="ARBA" id="ARBA00022448"/>
    </source>
</evidence>
<feature type="transmembrane region" description="Helical" evidence="9">
    <location>
        <begin position="116"/>
        <end position="135"/>
    </location>
</feature>
<comment type="similarity">
    <text evidence="2">Belongs to the amino acid-polyamine-organocation (APC) superfamily. Spore germination protein (SGP) (TC 2.A.3.9) family.</text>
</comment>
<feature type="transmembrane region" description="Helical" evidence="9">
    <location>
        <begin position="269"/>
        <end position="294"/>
    </location>
</feature>
<accession>A0ABV5W0M3</accession>
<keyword evidence="7 9" id="KW-0472">Membrane</keyword>